<comment type="subunit">
    <text evidence="9">At low DSF concentrations, interacts with RpfF.</text>
</comment>
<keyword evidence="4" id="KW-0808">Transferase</keyword>
<dbReference type="SMART" id="SM00387">
    <property type="entry name" value="HATPase_c"/>
    <property type="match status" value="1"/>
</dbReference>
<evidence type="ECO:0000259" key="14">
    <source>
        <dbReference type="PROSITE" id="PS50110"/>
    </source>
</evidence>
<organism evidence="15 16">
    <name type="scientific">Phaeobacter gallaeciensis</name>
    <dbReference type="NCBI Taxonomy" id="60890"/>
    <lineage>
        <taxon>Bacteria</taxon>
        <taxon>Pseudomonadati</taxon>
        <taxon>Pseudomonadota</taxon>
        <taxon>Alphaproteobacteria</taxon>
        <taxon>Rhodobacterales</taxon>
        <taxon>Roseobacteraceae</taxon>
        <taxon>Phaeobacter</taxon>
    </lineage>
</organism>
<dbReference type="PANTHER" id="PTHR45339">
    <property type="entry name" value="HYBRID SIGNAL TRANSDUCTION HISTIDINE KINASE J"/>
    <property type="match status" value="1"/>
</dbReference>
<feature type="domain" description="Response regulatory" evidence="14">
    <location>
        <begin position="695"/>
        <end position="816"/>
    </location>
</feature>
<dbReference type="EC" id="2.7.13.3" evidence="2"/>
<dbReference type="FunFam" id="3.30.565.10:FF:000010">
    <property type="entry name" value="Sensor histidine kinase RcsC"/>
    <property type="match status" value="1"/>
</dbReference>
<dbReference type="InterPro" id="IPR004358">
    <property type="entry name" value="Sig_transdc_His_kin-like_C"/>
</dbReference>
<dbReference type="PROSITE" id="PS51257">
    <property type="entry name" value="PROKAR_LIPOPROTEIN"/>
    <property type="match status" value="1"/>
</dbReference>
<dbReference type="InterPro" id="IPR003661">
    <property type="entry name" value="HisK_dim/P_dom"/>
</dbReference>
<keyword evidence="12" id="KW-0812">Transmembrane</keyword>
<evidence type="ECO:0000256" key="11">
    <source>
        <dbReference type="PROSITE-ProRule" id="PRU00169"/>
    </source>
</evidence>
<evidence type="ECO:0000256" key="8">
    <source>
        <dbReference type="ARBA" id="ARBA00023012"/>
    </source>
</evidence>
<dbReference type="InterPro" id="IPR003594">
    <property type="entry name" value="HATPase_dom"/>
</dbReference>
<evidence type="ECO:0000256" key="2">
    <source>
        <dbReference type="ARBA" id="ARBA00012438"/>
    </source>
</evidence>
<dbReference type="FunFam" id="1.10.287.130:FF:000002">
    <property type="entry name" value="Two-component osmosensing histidine kinase"/>
    <property type="match status" value="1"/>
</dbReference>
<keyword evidence="5" id="KW-0547">Nucleotide-binding</keyword>
<dbReference type="PANTHER" id="PTHR45339:SF5">
    <property type="entry name" value="HISTIDINE KINASE"/>
    <property type="match status" value="1"/>
</dbReference>
<keyword evidence="6" id="KW-0418">Kinase</keyword>
<sequence>MFLQTSRSPAPAWERLKSHLSPALAMSCTVVLAFVVVIAVVIQLVVESAMEESKARVRSAVEVLANEIASSLRHTDDVLQQLARTIEIYGPGIVADDIDPRWATNAEQRNYLGISVWSAFGDLMVTTDEAHWNYDLKQAVSHFMYGEGPDTPPILIEIEKRGNDAAETSAQFGIAHGLYEDGSLIGLTMAEVSIPHLFDLLEEVRKQTGADISICYRGEPLIDVPSPRLQDSRSHSPNETRLGTDALYGFSVEAVLDETLIRQDAIWSLRLLLAVLCGILLTLIAFAVLLVIGERKLRAEMERTNEAANAKAQFLANMSHEIRTPINGIIGMAEFLDGDKLTLEQHECVETILGSSETLLTIINSILDFSKCEAGEQVLQNEAFSLYETIFDVAALLGPPIGGHEVEVIVDYDEQLPKWFYGDPERIRQIIVNLTGNAVKFTPKGEVVMSVTYEPEEALPLVVTIKDSGIGIAEEKLASIFDAFQQAEMHKARRFEGTGLGLTITRTLIENMGGDISVASKPGAGSTFAVRLPLEKATSVVKEHPLSLEVLSGKNVLLVDDIELNRIVMKRTLEQWGVVVHCYPSPEAVLAMEPSALAKIDIGILDYNMPNMSGDELFRRLKTRMDQDTFPMILYSSGHQASDQGLVTGLGFDAVLMKPVRATALAQCLQNTLTGNRQKHKTKKPEGRADLSGTQILVAEDNRTNRLVLEKMLKPTQATLIFCEDGQAALTTYERSYAEIDLVLMDFSMPVMDGLTASREIRDFEEAQHLPPCPIIALTANIMQTDRDASVEAGMNAFLTKPVRKQELLEIISKFGC</sequence>
<feature type="transmembrane region" description="Helical" evidence="12">
    <location>
        <begin position="271"/>
        <end position="293"/>
    </location>
</feature>
<dbReference type="RefSeq" id="WP_274839594.1">
    <property type="nucleotide sequence ID" value="NZ_JARCJF010000003.1"/>
</dbReference>
<feature type="transmembrane region" description="Helical" evidence="12">
    <location>
        <begin position="20"/>
        <end position="46"/>
    </location>
</feature>
<evidence type="ECO:0000256" key="6">
    <source>
        <dbReference type="ARBA" id="ARBA00022777"/>
    </source>
</evidence>
<dbReference type="Proteomes" id="UP001218364">
    <property type="component" value="Unassembled WGS sequence"/>
</dbReference>
<gene>
    <name evidence="15" type="ORF">PXK24_09405</name>
</gene>
<keyword evidence="12" id="KW-1133">Transmembrane helix</keyword>
<evidence type="ECO:0000256" key="3">
    <source>
        <dbReference type="ARBA" id="ARBA00022553"/>
    </source>
</evidence>
<evidence type="ECO:0000256" key="5">
    <source>
        <dbReference type="ARBA" id="ARBA00022741"/>
    </source>
</evidence>
<evidence type="ECO:0000256" key="10">
    <source>
        <dbReference type="ARBA" id="ARBA00068150"/>
    </source>
</evidence>
<dbReference type="Pfam" id="PF02518">
    <property type="entry name" value="HATPase_c"/>
    <property type="match status" value="1"/>
</dbReference>
<dbReference type="InterPro" id="IPR036097">
    <property type="entry name" value="HisK_dim/P_sf"/>
</dbReference>
<proteinExistence type="predicted"/>
<dbReference type="GO" id="GO:0000160">
    <property type="term" value="P:phosphorelay signal transduction system"/>
    <property type="evidence" value="ECO:0007669"/>
    <property type="project" value="UniProtKB-KW"/>
</dbReference>
<dbReference type="AlphaFoldDB" id="A0ABD4X9Y6"/>
<dbReference type="InterPro" id="IPR005467">
    <property type="entry name" value="His_kinase_dom"/>
</dbReference>
<dbReference type="CDD" id="cd16922">
    <property type="entry name" value="HATPase_EvgS-ArcB-TorS-like"/>
    <property type="match status" value="1"/>
</dbReference>
<evidence type="ECO:0000259" key="13">
    <source>
        <dbReference type="PROSITE" id="PS50109"/>
    </source>
</evidence>
<keyword evidence="3 11" id="KW-0597">Phosphoprotein</keyword>
<feature type="domain" description="Histidine kinase" evidence="13">
    <location>
        <begin position="317"/>
        <end position="536"/>
    </location>
</feature>
<feature type="domain" description="Response regulatory" evidence="14">
    <location>
        <begin position="555"/>
        <end position="673"/>
    </location>
</feature>
<evidence type="ECO:0000313" key="16">
    <source>
        <dbReference type="Proteomes" id="UP001218364"/>
    </source>
</evidence>
<dbReference type="InterPro" id="IPR036890">
    <property type="entry name" value="HATPase_C_sf"/>
</dbReference>
<dbReference type="PROSITE" id="PS50110">
    <property type="entry name" value="RESPONSE_REGULATORY"/>
    <property type="match status" value="2"/>
</dbReference>
<keyword evidence="7" id="KW-0067">ATP-binding</keyword>
<feature type="modified residue" description="4-aspartylphosphate" evidence="11">
    <location>
        <position position="606"/>
    </location>
</feature>
<dbReference type="Pfam" id="PF00072">
    <property type="entry name" value="Response_reg"/>
    <property type="match status" value="2"/>
</dbReference>
<dbReference type="SMART" id="SM00448">
    <property type="entry name" value="REC"/>
    <property type="match status" value="2"/>
</dbReference>
<dbReference type="InterPro" id="IPR011006">
    <property type="entry name" value="CheY-like_superfamily"/>
</dbReference>
<dbReference type="Gene3D" id="1.10.287.130">
    <property type="match status" value="1"/>
</dbReference>
<dbReference type="GO" id="GO:0005524">
    <property type="term" value="F:ATP binding"/>
    <property type="evidence" value="ECO:0007669"/>
    <property type="project" value="UniProtKB-KW"/>
</dbReference>
<dbReference type="SUPFAM" id="SSF52172">
    <property type="entry name" value="CheY-like"/>
    <property type="match status" value="2"/>
</dbReference>
<dbReference type="CDD" id="cd17546">
    <property type="entry name" value="REC_hyHK_CKI1_RcsC-like"/>
    <property type="match status" value="1"/>
</dbReference>
<evidence type="ECO:0000256" key="7">
    <source>
        <dbReference type="ARBA" id="ARBA00022840"/>
    </source>
</evidence>
<dbReference type="InterPro" id="IPR001789">
    <property type="entry name" value="Sig_transdc_resp-reg_receiver"/>
</dbReference>
<dbReference type="PRINTS" id="PR00344">
    <property type="entry name" value="BCTRLSENSOR"/>
</dbReference>
<dbReference type="GO" id="GO:0004673">
    <property type="term" value="F:protein histidine kinase activity"/>
    <property type="evidence" value="ECO:0007669"/>
    <property type="project" value="UniProtKB-EC"/>
</dbReference>
<evidence type="ECO:0000313" key="15">
    <source>
        <dbReference type="EMBL" id="MDE4165909.1"/>
    </source>
</evidence>
<feature type="modified residue" description="4-aspartylphosphate" evidence="11">
    <location>
        <position position="746"/>
    </location>
</feature>
<dbReference type="Gene3D" id="3.40.50.2300">
    <property type="match status" value="2"/>
</dbReference>
<keyword evidence="8" id="KW-0902">Two-component regulatory system</keyword>
<dbReference type="CDD" id="cd00156">
    <property type="entry name" value="REC"/>
    <property type="match status" value="1"/>
</dbReference>
<reference evidence="15 16" key="1">
    <citation type="submission" date="2023-02" db="EMBL/GenBank/DDBJ databases">
        <title>Population genomics of bacteria associated with diatom.</title>
        <authorList>
            <person name="Xie J."/>
            <person name="Wang H."/>
        </authorList>
    </citation>
    <scope>NUCLEOTIDE SEQUENCE [LARGE SCALE GENOMIC DNA]</scope>
    <source>
        <strain evidence="15 16">PT47_8</strain>
    </source>
</reference>
<dbReference type="Gene3D" id="3.30.565.10">
    <property type="entry name" value="Histidine kinase-like ATPase, C-terminal domain"/>
    <property type="match status" value="1"/>
</dbReference>
<keyword evidence="12" id="KW-0472">Membrane</keyword>
<comment type="catalytic activity">
    <reaction evidence="1">
        <text>ATP + protein L-histidine = ADP + protein N-phospho-L-histidine.</text>
        <dbReference type="EC" id="2.7.13.3"/>
    </reaction>
</comment>
<dbReference type="EMBL" id="JARCJK010000003">
    <property type="protein sequence ID" value="MDE4165909.1"/>
    <property type="molecule type" value="Genomic_DNA"/>
</dbReference>
<dbReference type="CDD" id="cd00082">
    <property type="entry name" value="HisKA"/>
    <property type="match status" value="1"/>
</dbReference>
<dbReference type="SUPFAM" id="SSF55874">
    <property type="entry name" value="ATPase domain of HSP90 chaperone/DNA topoisomerase II/histidine kinase"/>
    <property type="match status" value="1"/>
</dbReference>
<accession>A0ABD4X9Y6</accession>
<dbReference type="SMART" id="SM00388">
    <property type="entry name" value="HisKA"/>
    <property type="match status" value="1"/>
</dbReference>
<comment type="caution">
    <text evidence="15">The sequence shown here is derived from an EMBL/GenBank/DDBJ whole genome shotgun (WGS) entry which is preliminary data.</text>
</comment>
<dbReference type="PROSITE" id="PS50109">
    <property type="entry name" value="HIS_KIN"/>
    <property type="match status" value="1"/>
</dbReference>
<evidence type="ECO:0000256" key="4">
    <source>
        <dbReference type="ARBA" id="ARBA00022679"/>
    </source>
</evidence>
<evidence type="ECO:0000256" key="9">
    <source>
        <dbReference type="ARBA" id="ARBA00064003"/>
    </source>
</evidence>
<evidence type="ECO:0000256" key="1">
    <source>
        <dbReference type="ARBA" id="ARBA00000085"/>
    </source>
</evidence>
<name>A0ABD4X9Y6_9RHOB</name>
<dbReference type="SUPFAM" id="SSF47384">
    <property type="entry name" value="Homodimeric domain of signal transducing histidine kinase"/>
    <property type="match status" value="1"/>
</dbReference>
<dbReference type="Pfam" id="PF00512">
    <property type="entry name" value="HisKA"/>
    <property type="match status" value="1"/>
</dbReference>
<evidence type="ECO:0000256" key="12">
    <source>
        <dbReference type="SAM" id="Phobius"/>
    </source>
</evidence>
<protein>
    <recommendedName>
        <fullName evidence="10">Sensory/regulatory protein RpfC</fullName>
        <ecNumber evidence="2">2.7.13.3</ecNumber>
    </recommendedName>
</protein>